<protein>
    <recommendedName>
        <fullName evidence="2">BRCT domain-containing protein</fullName>
    </recommendedName>
</protein>
<feature type="compositionally biased region" description="Low complexity" evidence="1">
    <location>
        <begin position="188"/>
        <end position="230"/>
    </location>
</feature>
<dbReference type="CDD" id="cd11655">
    <property type="entry name" value="rap1_myb-like"/>
    <property type="match status" value="1"/>
</dbReference>
<dbReference type="Proteomes" id="UP000298030">
    <property type="component" value="Unassembled WGS sequence"/>
</dbReference>
<dbReference type="InterPro" id="IPR001357">
    <property type="entry name" value="BRCT_dom"/>
</dbReference>
<comment type="caution">
    <text evidence="3">The sequence shown here is derived from an EMBL/GenBank/DDBJ whole genome shotgun (WGS) entry which is preliminary data.</text>
</comment>
<reference evidence="3 4" key="1">
    <citation type="journal article" date="2019" name="Nat. Ecol. Evol.">
        <title>Megaphylogeny resolves global patterns of mushroom evolution.</title>
        <authorList>
            <person name="Varga T."/>
            <person name="Krizsan K."/>
            <person name="Foldi C."/>
            <person name="Dima B."/>
            <person name="Sanchez-Garcia M."/>
            <person name="Sanchez-Ramirez S."/>
            <person name="Szollosi G.J."/>
            <person name="Szarkandi J.G."/>
            <person name="Papp V."/>
            <person name="Albert L."/>
            <person name="Andreopoulos W."/>
            <person name="Angelini C."/>
            <person name="Antonin V."/>
            <person name="Barry K.W."/>
            <person name="Bougher N.L."/>
            <person name="Buchanan P."/>
            <person name="Buyck B."/>
            <person name="Bense V."/>
            <person name="Catcheside P."/>
            <person name="Chovatia M."/>
            <person name="Cooper J."/>
            <person name="Damon W."/>
            <person name="Desjardin D."/>
            <person name="Finy P."/>
            <person name="Geml J."/>
            <person name="Haridas S."/>
            <person name="Hughes K."/>
            <person name="Justo A."/>
            <person name="Karasinski D."/>
            <person name="Kautmanova I."/>
            <person name="Kiss B."/>
            <person name="Kocsube S."/>
            <person name="Kotiranta H."/>
            <person name="LaButti K.M."/>
            <person name="Lechner B.E."/>
            <person name="Liimatainen K."/>
            <person name="Lipzen A."/>
            <person name="Lukacs Z."/>
            <person name="Mihaltcheva S."/>
            <person name="Morgado L.N."/>
            <person name="Niskanen T."/>
            <person name="Noordeloos M.E."/>
            <person name="Ohm R.A."/>
            <person name="Ortiz-Santana B."/>
            <person name="Ovrebo C."/>
            <person name="Racz N."/>
            <person name="Riley R."/>
            <person name="Savchenko A."/>
            <person name="Shiryaev A."/>
            <person name="Soop K."/>
            <person name="Spirin V."/>
            <person name="Szebenyi C."/>
            <person name="Tomsovsky M."/>
            <person name="Tulloss R.E."/>
            <person name="Uehling J."/>
            <person name="Grigoriev I.V."/>
            <person name="Vagvolgyi C."/>
            <person name="Papp T."/>
            <person name="Martin F.M."/>
            <person name="Miettinen O."/>
            <person name="Hibbett D.S."/>
            <person name="Nagy L.G."/>
        </authorList>
    </citation>
    <scope>NUCLEOTIDE SEQUENCE [LARGE SCALE GENOMIC DNA]</scope>
    <source>
        <strain evidence="3 4">FP101781</strain>
    </source>
</reference>
<dbReference type="CDD" id="cd00027">
    <property type="entry name" value="BRCT"/>
    <property type="match status" value="1"/>
</dbReference>
<dbReference type="Gene3D" id="1.10.10.60">
    <property type="entry name" value="Homeodomain-like"/>
    <property type="match status" value="1"/>
</dbReference>
<feature type="region of interest" description="Disordered" evidence="1">
    <location>
        <begin position="325"/>
        <end position="398"/>
    </location>
</feature>
<feature type="compositionally biased region" description="Low complexity" evidence="1">
    <location>
        <begin position="360"/>
        <end position="373"/>
    </location>
</feature>
<sequence length="708" mass="78434">MAPRTSTARRGAPQPAPDQNPLQPPPADEPNVNAELFLDPMLGTPLAVYIEKDVERRDELVQLVTGHGGSISQGYSGVTYILVDPHKNSGQNLYRQYAGKKTKIVLDARWIRECVRTGLLQGFPTQWAGCKVTGEEEIYTGTGPRMEDTTTNQPQPVAQPVVQMVAQPIPQLLAQPVARPVPQPAAQPVPQQVAQPVAQPAPQAEAQPVAQPMPQEQAPQLTASTSAQPSAPQPPPPPSMPYPMPITPAVMVDPFSIYAPQMAQPPANPSAAQTWHMPHMIRPTQPFREEPPWPEFPQAQDNLATNQGAFAGEYRYRENNPPWLPTPPGTGFYDPTAYDQNFGQQPFLPDPPPPPEAPVEDPSSSLGSGLPESMDVAPTTGTLEPPERPRGRKRARMQPMPAVPAETLVNRTAGPARRSPTPPTRVIKSTYGGNLFTADDVLYLKKYIDYCQEQGLVLSLREICERIAVKAPHHTFFSWRRYCNKHQIRLGGYVMNAARGESPTMDGEAGGMDIEEESGAVTRGPASTAPSSSRINVAAARAAAFAPRNRSPTPPRALYRSTTGKGVAFTQEDVDFLMKLLRYRETQGRVDQVQFWKEVATKAPHHSRASWMKFWRRHKHELVIGEDDGAPIPVPEKKVRYSKEDDILLAKFFHEKPEGTSDKLFQGFARQHPHHPWKGWQEHHRIHKAKIDHLVEMLESGQDIDNES</sequence>
<dbReference type="InterPro" id="IPR036420">
    <property type="entry name" value="BRCT_dom_sf"/>
</dbReference>
<feature type="domain" description="BRCT" evidence="2">
    <location>
        <begin position="56"/>
        <end position="118"/>
    </location>
</feature>
<dbReference type="AlphaFoldDB" id="A0A4Y7TT16"/>
<feature type="compositionally biased region" description="Pro residues" evidence="1">
    <location>
        <begin position="231"/>
        <end position="243"/>
    </location>
</feature>
<feature type="compositionally biased region" description="Pro residues" evidence="1">
    <location>
        <begin position="14"/>
        <end position="28"/>
    </location>
</feature>
<dbReference type="EMBL" id="QPFP01000004">
    <property type="protein sequence ID" value="TEB37310.1"/>
    <property type="molecule type" value="Genomic_DNA"/>
</dbReference>
<feature type="region of interest" description="Disordered" evidence="1">
    <location>
        <begin position="1"/>
        <end position="31"/>
    </location>
</feature>
<feature type="compositionally biased region" description="Pro residues" evidence="1">
    <location>
        <begin position="348"/>
        <end position="357"/>
    </location>
</feature>
<evidence type="ECO:0000256" key="1">
    <source>
        <dbReference type="SAM" id="MobiDB-lite"/>
    </source>
</evidence>
<evidence type="ECO:0000313" key="3">
    <source>
        <dbReference type="EMBL" id="TEB37310.1"/>
    </source>
</evidence>
<dbReference type="STRING" id="71717.A0A4Y7TT16"/>
<organism evidence="3 4">
    <name type="scientific">Coprinellus micaceus</name>
    <name type="common">Glistening ink-cap mushroom</name>
    <name type="synonym">Coprinus micaceus</name>
    <dbReference type="NCBI Taxonomy" id="71717"/>
    <lineage>
        <taxon>Eukaryota</taxon>
        <taxon>Fungi</taxon>
        <taxon>Dikarya</taxon>
        <taxon>Basidiomycota</taxon>
        <taxon>Agaricomycotina</taxon>
        <taxon>Agaricomycetes</taxon>
        <taxon>Agaricomycetidae</taxon>
        <taxon>Agaricales</taxon>
        <taxon>Agaricineae</taxon>
        <taxon>Psathyrellaceae</taxon>
        <taxon>Coprinellus</taxon>
    </lineage>
</organism>
<accession>A0A4Y7TT16</accession>
<dbReference type="PROSITE" id="PS50172">
    <property type="entry name" value="BRCT"/>
    <property type="match status" value="1"/>
</dbReference>
<keyword evidence="4" id="KW-1185">Reference proteome</keyword>
<evidence type="ECO:0000313" key="4">
    <source>
        <dbReference type="Proteomes" id="UP000298030"/>
    </source>
</evidence>
<name>A0A4Y7TT16_COPMI</name>
<dbReference type="SUPFAM" id="SSF52113">
    <property type="entry name" value="BRCT domain"/>
    <property type="match status" value="1"/>
</dbReference>
<proteinExistence type="predicted"/>
<dbReference type="OrthoDB" id="3358963at2759"/>
<feature type="region of interest" description="Disordered" evidence="1">
    <location>
        <begin position="181"/>
        <end position="243"/>
    </location>
</feature>
<gene>
    <name evidence="3" type="ORF">FA13DRAFT_1622107</name>
</gene>
<evidence type="ECO:0000259" key="2">
    <source>
        <dbReference type="PROSITE" id="PS50172"/>
    </source>
</evidence>
<dbReference type="Gene3D" id="3.40.50.10190">
    <property type="entry name" value="BRCT domain"/>
    <property type="match status" value="1"/>
</dbReference>